<evidence type="ECO:0000313" key="4">
    <source>
        <dbReference type="Proteomes" id="UP001330827"/>
    </source>
</evidence>
<dbReference type="RefSeq" id="WP_145765130.1">
    <property type="nucleotide sequence ID" value="NZ_CP109114.1"/>
</dbReference>
<name>A0A561V0I3_9ACTN</name>
<reference evidence="2 4" key="2">
    <citation type="submission" date="2022-10" db="EMBL/GenBank/DDBJ databases">
        <title>The complete genomes of actinobacterial strains from the NBC collection.</title>
        <authorList>
            <person name="Joergensen T.S."/>
            <person name="Alvarez Arevalo M."/>
            <person name="Sterndorff E.B."/>
            <person name="Faurdal D."/>
            <person name="Vuksanovic O."/>
            <person name="Mourched A.-S."/>
            <person name="Charusanti P."/>
            <person name="Shaw S."/>
            <person name="Blin K."/>
            <person name="Weber T."/>
        </authorList>
    </citation>
    <scope>NUCLEOTIDE SEQUENCE [LARGE SCALE GENOMIC DNA]</scope>
    <source>
        <strain evidence="2 4">NBC 01769</strain>
    </source>
</reference>
<dbReference type="EMBL" id="VIWW01000001">
    <property type="protein sequence ID" value="TWG05148.1"/>
    <property type="molecule type" value="Genomic_DNA"/>
</dbReference>
<dbReference type="Proteomes" id="UP000318186">
    <property type="component" value="Unassembled WGS sequence"/>
</dbReference>
<evidence type="ECO:0000313" key="1">
    <source>
        <dbReference type="EMBL" id="TWG05148.1"/>
    </source>
</evidence>
<dbReference type="EMBL" id="CP109114">
    <property type="protein sequence ID" value="WSC13809.1"/>
    <property type="molecule type" value="Genomic_DNA"/>
</dbReference>
<proteinExistence type="predicted"/>
<evidence type="ECO:0000313" key="3">
    <source>
        <dbReference type="Proteomes" id="UP000318186"/>
    </source>
</evidence>
<protein>
    <submittedName>
        <fullName evidence="1">Uncharacterized protein</fullName>
    </submittedName>
</protein>
<accession>A0A561V0I3</accession>
<reference evidence="1 3" key="1">
    <citation type="submission" date="2019-06" db="EMBL/GenBank/DDBJ databases">
        <title>Sequencing the genomes of 1000 actinobacteria strains.</title>
        <authorList>
            <person name="Klenk H.-P."/>
        </authorList>
    </citation>
    <scope>NUCLEOTIDE SEQUENCE [LARGE SCALE GENOMIC DNA]</scope>
    <source>
        <strain evidence="1 3">DSM 42059</strain>
    </source>
</reference>
<evidence type="ECO:0000313" key="2">
    <source>
        <dbReference type="EMBL" id="WSC13809.1"/>
    </source>
</evidence>
<dbReference type="AlphaFoldDB" id="A0A561V0I3"/>
<keyword evidence="4" id="KW-1185">Reference proteome</keyword>
<dbReference type="OrthoDB" id="3333873at2"/>
<gene>
    <name evidence="1" type="ORF">FHX80_113624</name>
    <name evidence="2" type="ORF">OIE64_13800</name>
</gene>
<dbReference type="Proteomes" id="UP001330827">
    <property type="component" value="Chromosome"/>
</dbReference>
<sequence>MPIRPFPARPKPRTDFRLGAGSPALAAGAVIENNGGKDYFGNRLRPGAPDIGAYAGRGLR</sequence>
<organism evidence="1 3">
    <name type="scientific">Streptomyces brevispora</name>
    <dbReference type="NCBI Taxonomy" id="887462"/>
    <lineage>
        <taxon>Bacteria</taxon>
        <taxon>Bacillati</taxon>
        <taxon>Actinomycetota</taxon>
        <taxon>Actinomycetes</taxon>
        <taxon>Kitasatosporales</taxon>
        <taxon>Streptomycetaceae</taxon>
        <taxon>Streptomyces</taxon>
    </lineage>
</organism>